<comment type="similarity">
    <text evidence="1 2">Belongs to the CutC family.</text>
</comment>
<organism evidence="3 4">
    <name type="scientific">Pedobacter africanus</name>
    <dbReference type="NCBI Taxonomy" id="151894"/>
    <lineage>
        <taxon>Bacteria</taxon>
        <taxon>Pseudomonadati</taxon>
        <taxon>Bacteroidota</taxon>
        <taxon>Sphingobacteriia</taxon>
        <taxon>Sphingobacteriales</taxon>
        <taxon>Sphingobacteriaceae</taxon>
        <taxon>Pedobacter</taxon>
    </lineage>
</organism>
<dbReference type="GO" id="GO:0005737">
    <property type="term" value="C:cytoplasm"/>
    <property type="evidence" value="ECO:0007669"/>
    <property type="project" value="UniProtKB-SubCell"/>
</dbReference>
<comment type="subcellular location">
    <subcellularLocation>
        <location evidence="2">Cytoplasm</location>
    </subcellularLocation>
</comment>
<keyword evidence="4" id="KW-1185">Reference proteome</keyword>
<evidence type="ECO:0000313" key="4">
    <source>
        <dbReference type="Proteomes" id="UP000192756"/>
    </source>
</evidence>
<sequence>MVNMEVCANSVASALAAEAGGAIRVELCDNLPEGGTTPSYAQIALAKKLLTIKVYPIIRPRGGDFLYSDLEFDLMKADILTCKSLNCNGVVVGILKADGSIDTERCAELIALARPMPVTFHRAFDMCNDLRQGLEDIIALGCERVLTSGGEASAIKGAENIAALIHQAKGRIIVMPGAGVSANNIIQLIQTTGAVEFHASAKGPVKSRMQFRNTRLNMGAVADEFSYEQTDSETVQRLIELANQAS</sequence>
<name>A0A1W2DGN0_9SPHI</name>
<comment type="caution">
    <text evidence="2">Once thought to be involved in copper homeostasis, experiments in E.coli have shown this is not the case.</text>
</comment>
<dbReference type="EMBL" id="FWXT01000003">
    <property type="protein sequence ID" value="SMC96595.1"/>
    <property type="molecule type" value="Genomic_DNA"/>
</dbReference>
<dbReference type="PANTHER" id="PTHR12598:SF0">
    <property type="entry name" value="COPPER HOMEOSTASIS PROTEIN CUTC HOMOLOG"/>
    <property type="match status" value="1"/>
</dbReference>
<dbReference type="GO" id="GO:0005507">
    <property type="term" value="F:copper ion binding"/>
    <property type="evidence" value="ECO:0007669"/>
    <property type="project" value="TreeGrafter"/>
</dbReference>
<dbReference type="Pfam" id="PF03932">
    <property type="entry name" value="CutC"/>
    <property type="match status" value="1"/>
</dbReference>
<dbReference type="Proteomes" id="UP000192756">
    <property type="component" value="Unassembled WGS sequence"/>
</dbReference>
<evidence type="ECO:0000256" key="1">
    <source>
        <dbReference type="ARBA" id="ARBA00007768"/>
    </source>
</evidence>
<reference evidence="4" key="1">
    <citation type="submission" date="2017-04" db="EMBL/GenBank/DDBJ databases">
        <authorList>
            <person name="Varghese N."/>
            <person name="Submissions S."/>
        </authorList>
    </citation>
    <scope>NUCLEOTIDE SEQUENCE [LARGE SCALE GENOMIC DNA]</scope>
    <source>
        <strain evidence="4">DSM 12126</strain>
    </source>
</reference>
<evidence type="ECO:0000256" key="2">
    <source>
        <dbReference type="HAMAP-Rule" id="MF_00795"/>
    </source>
</evidence>
<dbReference type="InterPro" id="IPR005627">
    <property type="entry name" value="CutC-like"/>
</dbReference>
<dbReference type="OrthoDB" id="9815677at2"/>
<dbReference type="FunFam" id="3.20.20.380:FF:000001">
    <property type="entry name" value="Copper homeostasis protein CutC"/>
    <property type="match status" value="1"/>
</dbReference>
<accession>A0A1W2DGN0</accession>
<dbReference type="STRING" id="151894.SAMN04488524_3790"/>
<gene>
    <name evidence="2" type="primary">cutC</name>
    <name evidence="3" type="ORF">SAMN04488524_3790</name>
</gene>
<dbReference type="SUPFAM" id="SSF110395">
    <property type="entry name" value="CutC-like"/>
    <property type="match status" value="1"/>
</dbReference>
<proteinExistence type="inferred from homology"/>
<dbReference type="InterPro" id="IPR036822">
    <property type="entry name" value="CutC-like_dom_sf"/>
</dbReference>
<dbReference type="AlphaFoldDB" id="A0A1W2DGN0"/>
<keyword evidence="2" id="KW-0963">Cytoplasm</keyword>
<evidence type="ECO:0000313" key="3">
    <source>
        <dbReference type="EMBL" id="SMC96595.1"/>
    </source>
</evidence>
<protein>
    <recommendedName>
        <fullName evidence="2">PF03932 family protein CutC</fullName>
    </recommendedName>
</protein>
<dbReference type="PANTHER" id="PTHR12598">
    <property type="entry name" value="COPPER HOMEOSTASIS PROTEIN CUTC"/>
    <property type="match status" value="1"/>
</dbReference>
<dbReference type="HAMAP" id="MF_00795">
    <property type="entry name" value="CutC"/>
    <property type="match status" value="1"/>
</dbReference>
<dbReference type="RefSeq" id="WP_084240568.1">
    <property type="nucleotide sequence ID" value="NZ_FWXT01000003.1"/>
</dbReference>
<dbReference type="Gene3D" id="3.20.20.380">
    <property type="entry name" value="Copper homeostasis (CutC) domain"/>
    <property type="match status" value="1"/>
</dbReference>